<sequence>ELAGCFAERRFYGLWRVAKLGADASGDNLAEALQVAAKAEAILLDVDIA</sequence>
<evidence type="ECO:0000313" key="1">
    <source>
        <dbReference type="EMBL" id="GFD56255.1"/>
    </source>
</evidence>
<dbReference type="AlphaFoldDB" id="A0A699X8S2"/>
<protein>
    <submittedName>
        <fullName evidence="1">Uncharacterized protein</fullName>
    </submittedName>
</protein>
<dbReference type="EMBL" id="BKCJ011827384">
    <property type="protein sequence ID" value="GFD56255.1"/>
    <property type="molecule type" value="Genomic_DNA"/>
</dbReference>
<organism evidence="1">
    <name type="scientific">Tanacetum cinerariifolium</name>
    <name type="common">Dalmatian daisy</name>
    <name type="synonym">Chrysanthemum cinerariifolium</name>
    <dbReference type="NCBI Taxonomy" id="118510"/>
    <lineage>
        <taxon>Eukaryota</taxon>
        <taxon>Viridiplantae</taxon>
        <taxon>Streptophyta</taxon>
        <taxon>Embryophyta</taxon>
        <taxon>Tracheophyta</taxon>
        <taxon>Spermatophyta</taxon>
        <taxon>Magnoliopsida</taxon>
        <taxon>eudicotyledons</taxon>
        <taxon>Gunneridae</taxon>
        <taxon>Pentapetalae</taxon>
        <taxon>asterids</taxon>
        <taxon>campanulids</taxon>
        <taxon>Asterales</taxon>
        <taxon>Asteraceae</taxon>
        <taxon>Asteroideae</taxon>
        <taxon>Anthemideae</taxon>
        <taxon>Anthemidinae</taxon>
        <taxon>Tanacetum</taxon>
    </lineage>
</organism>
<reference evidence="1" key="1">
    <citation type="journal article" date="2019" name="Sci. Rep.">
        <title>Draft genome of Tanacetum cinerariifolium, the natural source of mosquito coil.</title>
        <authorList>
            <person name="Yamashiro T."/>
            <person name="Shiraishi A."/>
            <person name="Satake H."/>
            <person name="Nakayama K."/>
        </authorList>
    </citation>
    <scope>NUCLEOTIDE SEQUENCE</scope>
</reference>
<name>A0A699X8S2_TANCI</name>
<proteinExistence type="predicted"/>
<feature type="non-terminal residue" evidence="1">
    <location>
        <position position="1"/>
    </location>
</feature>
<gene>
    <name evidence="1" type="ORF">Tci_928224</name>
</gene>
<accession>A0A699X8S2</accession>
<comment type="caution">
    <text evidence="1">The sequence shown here is derived from an EMBL/GenBank/DDBJ whole genome shotgun (WGS) entry which is preliminary data.</text>
</comment>